<dbReference type="GO" id="GO:0070403">
    <property type="term" value="F:NAD+ binding"/>
    <property type="evidence" value="ECO:0007669"/>
    <property type="project" value="InterPro"/>
</dbReference>
<dbReference type="Pfam" id="PF00725">
    <property type="entry name" value="3HCDH"/>
    <property type="match status" value="1"/>
</dbReference>
<keyword evidence="9" id="KW-1185">Reference proteome</keyword>
<dbReference type="AlphaFoldDB" id="A2SE73"/>
<feature type="domain" description="3-hydroxyacyl-CoA dehydrogenase C-terminal" evidence="6">
    <location>
        <begin position="186"/>
        <end position="282"/>
    </location>
</feature>
<dbReference type="EMBL" id="CP000555">
    <property type="protein sequence ID" value="ABM93862.1"/>
    <property type="molecule type" value="Genomic_DNA"/>
</dbReference>
<dbReference type="InterPro" id="IPR036291">
    <property type="entry name" value="NAD(P)-bd_dom_sf"/>
</dbReference>
<dbReference type="Proteomes" id="UP000000366">
    <property type="component" value="Chromosome"/>
</dbReference>
<evidence type="ECO:0000256" key="5">
    <source>
        <dbReference type="PIRSR" id="PIRSR000105-3"/>
    </source>
</evidence>
<dbReference type="Gene3D" id="3.40.50.720">
    <property type="entry name" value="NAD(P)-binding Rossmann-like Domain"/>
    <property type="match status" value="1"/>
</dbReference>
<organism evidence="8 9">
    <name type="scientific">Methylibium petroleiphilum (strain ATCC BAA-1232 / LMG 22953 / PM1)</name>
    <dbReference type="NCBI Taxonomy" id="420662"/>
    <lineage>
        <taxon>Bacteria</taxon>
        <taxon>Pseudomonadati</taxon>
        <taxon>Pseudomonadota</taxon>
        <taxon>Betaproteobacteria</taxon>
        <taxon>Burkholderiales</taxon>
        <taxon>Sphaerotilaceae</taxon>
        <taxon>Methylibium</taxon>
    </lineage>
</organism>
<dbReference type="Pfam" id="PF02737">
    <property type="entry name" value="3HCDH_N"/>
    <property type="match status" value="1"/>
</dbReference>
<evidence type="ECO:0000256" key="1">
    <source>
        <dbReference type="ARBA" id="ARBA00009463"/>
    </source>
</evidence>
<evidence type="ECO:0000313" key="8">
    <source>
        <dbReference type="EMBL" id="ABM93862.1"/>
    </source>
</evidence>
<dbReference type="Gene3D" id="1.10.1040.10">
    <property type="entry name" value="N-(1-d-carboxylethyl)-l-norvaline Dehydrogenase, domain 2"/>
    <property type="match status" value="1"/>
</dbReference>
<keyword evidence="4" id="KW-0520">NAD</keyword>
<reference evidence="8 9" key="1">
    <citation type="journal article" date="2007" name="J. Bacteriol.">
        <title>Whole-genome analysis of the methyl tert-butyl ether-degrading beta-proteobacterium Methylibium petroleiphilum PM1.</title>
        <authorList>
            <person name="Kane S.R."/>
            <person name="Chakicherla A.Y."/>
            <person name="Chain P.S.G."/>
            <person name="Schmidt R."/>
            <person name="Shin M.W."/>
            <person name="Legler T.C."/>
            <person name="Scow K.M."/>
            <person name="Larimer F.W."/>
            <person name="Lucas S.M."/>
            <person name="Richardson P.M."/>
            <person name="Hristova K.R."/>
        </authorList>
    </citation>
    <scope>NUCLEOTIDE SEQUENCE [LARGE SCALE GENOMIC DNA]</scope>
    <source>
        <strain evidence="9">ATCC BAA-1232 / LMG 22953 / PM1</strain>
    </source>
</reference>
<evidence type="ECO:0000259" key="6">
    <source>
        <dbReference type="Pfam" id="PF00725"/>
    </source>
</evidence>
<proteinExistence type="inferred from homology"/>
<feature type="binding site" evidence="4">
    <location>
        <position position="274"/>
    </location>
    <ligand>
        <name>NAD(+)</name>
        <dbReference type="ChEBI" id="CHEBI:57540"/>
    </ligand>
</feature>
<dbReference type="NCBIfam" id="NF004474">
    <property type="entry name" value="PRK05808.1"/>
    <property type="match status" value="1"/>
</dbReference>
<dbReference type="InterPro" id="IPR022694">
    <property type="entry name" value="3-OHacyl-CoA_DH"/>
</dbReference>
<dbReference type="PANTHER" id="PTHR48075">
    <property type="entry name" value="3-HYDROXYACYL-COA DEHYDROGENASE FAMILY PROTEIN"/>
    <property type="match status" value="1"/>
</dbReference>
<feature type="binding site" evidence="5">
    <location>
        <position position="119"/>
    </location>
    <ligand>
        <name>CoA</name>
        <dbReference type="ChEBI" id="CHEBI:57287"/>
    </ligand>
</feature>
<dbReference type="eggNOG" id="COG1250">
    <property type="taxonomic scope" value="Bacteria"/>
</dbReference>
<accession>A2SE73</accession>
<dbReference type="STRING" id="420662.Mpe_A0900"/>
<comment type="similarity">
    <text evidence="1">Belongs to the 3-hydroxyacyl-CoA dehydrogenase family.</text>
</comment>
<feature type="binding site" evidence="4">
    <location>
        <position position="97"/>
    </location>
    <ligand>
        <name>NAD(+)</name>
        <dbReference type="ChEBI" id="CHEBI:57540"/>
    </ligand>
</feature>
<dbReference type="InterPro" id="IPR006176">
    <property type="entry name" value="3-OHacyl-CoA_DH_NAD-bd"/>
</dbReference>
<dbReference type="SUPFAM" id="SSF51735">
    <property type="entry name" value="NAD(P)-binding Rossmann-fold domains"/>
    <property type="match status" value="1"/>
</dbReference>
<dbReference type="RefSeq" id="WP_011828500.1">
    <property type="nucleotide sequence ID" value="NC_008825.1"/>
</dbReference>
<dbReference type="SUPFAM" id="SSF48179">
    <property type="entry name" value="6-phosphogluconate dehydrogenase C-terminal domain-like"/>
    <property type="match status" value="1"/>
</dbReference>
<name>A2SE73_METPP</name>
<evidence type="ECO:0000313" key="9">
    <source>
        <dbReference type="Proteomes" id="UP000000366"/>
    </source>
</evidence>
<dbReference type="InterPro" id="IPR008927">
    <property type="entry name" value="6-PGluconate_DH-like_C_sf"/>
</dbReference>
<keyword evidence="2 8" id="KW-0560">Oxidoreductase</keyword>
<dbReference type="NCBIfam" id="NF005875">
    <property type="entry name" value="PRK07819.1"/>
    <property type="match status" value="1"/>
</dbReference>
<dbReference type="GO" id="GO:0003857">
    <property type="term" value="F:(3S)-3-hydroxyacyl-CoA dehydrogenase (NAD+) activity"/>
    <property type="evidence" value="ECO:0007669"/>
    <property type="project" value="UniProtKB-EC"/>
</dbReference>
<feature type="binding site" evidence="4">
    <location>
        <begin position="10"/>
        <end position="15"/>
    </location>
    <ligand>
        <name>NAD(+)</name>
        <dbReference type="ChEBI" id="CHEBI:57540"/>
    </ligand>
</feature>
<dbReference type="PROSITE" id="PS00067">
    <property type="entry name" value="3HCDH"/>
    <property type="match status" value="1"/>
</dbReference>
<dbReference type="FunFam" id="3.40.50.720:FF:000009">
    <property type="entry name" value="Fatty oxidation complex, alpha subunit"/>
    <property type="match status" value="1"/>
</dbReference>
<evidence type="ECO:0000256" key="2">
    <source>
        <dbReference type="ARBA" id="ARBA00023002"/>
    </source>
</evidence>
<gene>
    <name evidence="8" type="ordered locus">Mpe_A0900</name>
</gene>
<dbReference type="InterPro" id="IPR013328">
    <property type="entry name" value="6PGD_dom2"/>
</dbReference>
<feature type="binding site" evidence="4">
    <location>
        <position position="92"/>
    </location>
    <ligand>
        <name>NAD(+)</name>
        <dbReference type="ChEBI" id="CHEBI:57540"/>
    </ligand>
</feature>
<feature type="site" description="Important for catalytic activity" evidence="3">
    <location>
        <position position="140"/>
    </location>
</feature>
<dbReference type="HOGENOM" id="CLU_009834_2_0_4"/>
<dbReference type="EC" id="1.1.1.35" evidence="8"/>
<feature type="binding site" evidence="4">
    <location>
        <position position="33"/>
    </location>
    <ligand>
        <name>NAD(+)</name>
        <dbReference type="ChEBI" id="CHEBI:57540"/>
    </ligand>
</feature>
<dbReference type="PIRSF" id="PIRSF000105">
    <property type="entry name" value="HCDH"/>
    <property type="match status" value="1"/>
</dbReference>
<feature type="binding site" evidence="4">
    <location>
        <position position="143"/>
    </location>
    <ligand>
        <name>NAD(+)</name>
        <dbReference type="ChEBI" id="CHEBI:57540"/>
    </ligand>
</feature>
<dbReference type="GO" id="GO:0006631">
    <property type="term" value="P:fatty acid metabolic process"/>
    <property type="evidence" value="ECO:0007669"/>
    <property type="project" value="InterPro"/>
</dbReference>
<feature type="binding site" evidence="5">
    <location>
        <position position="56"/>
    </location>
    <ligand>
        <name>CoA</name>
        <dbReference type="ChEBI" id="CHEBI:57287"/>
    </ligand>
</feature>
<dbReference type="InterPro" id="IPR006108">
    <property type="entry name" value="3HC_DH_C"/>
</dbReference>
<evidence type="ECO:0000256" key="4">
    <source>
        <dbReference type="PIRSR" id="PIRSR000105-2"/>
    </source>
</evidence>
<dbReference type="PANTHER" id="PTHR48075:SF5">
    <property type="entry name" value="3-HYDROXYBUTYRYL-COA DEHYDROGENASE"/>
    <property type="match status" value="1"/>
</dbReference>
<sequence length="283" mass="29394">MSGQTIGVIGAGTMGNGIAQVCAMAGLDVTLVDVSDAAVARGLATLGNSLERLVKKDKLTAAASAAALARVRGTTDYAALAGADLVIEAATENLALKLRILQQLAEVVREDAVIATNTSSISITQLAAAVKAPERFVGMHFFNPVPLMALVEVIGGLQTSDATRERALAFVKSIGKTPIAVKNSPGFAVNRILVPMINEAIFVLQEGLASAEDIDAGMTLGCNQPIGPLALADLIGLDTLLAVMQVFSEGFDDPKYRPAPLLKEMVAAGRLGRKSGRGFYTYA</sequence>
<dbReference type="KEGG" id="mpt:Mpe_A0900"/>
<feature type="domain" description="3-hydroxyacyl-CoA dehydrogenase NAD binding" evidence="7">
    <location>
        <begin position="5"/>
        <end position="183"/>
    </location>
</feature>
<evidence type="ECO:0000256" key="3">
    <source>
        <dbReference type="PIRSR" id="PIRSR000105-1"/>
    </source>
</evidence>
<protein>
    <submittedName>
        <fullName evidence="8">3-hydroxyacyl-CoA dehydrogenase</fullName>
        <ecNumber evidence="8">1.1.1.35</ecNumber>
    </submittedName>
</protein>
<feature type="binding site" evidence="4">
    <location>
        <position position="119"/>
    </location>
    <ligand>
        <name>NAD(+)</name>
        <dbReference type="ChEBI" id="CHEBI:57540"/>
    </ligand>
</feature>
<evidence type="ECO:0000259" key="7">
    <source>
        <dbReference type="Pfam" id="PF02737"/>
    </source>
</evidence>
<dbReference type="InterPro" id="IPR006180">
    <property type="entry name" value="3-OHacyl-CoA_DH_CS"/>
</dbReference>
<feature type="binding site" evidence="5">
    <location>
        <position position="49"/>
    </location>
    <ligand>
        <name>CoA</name>
        <dbReference type="ChEBI" id="CHEBI:57287"/>
    </ligand>
</feature>